<evidence type="ECO:0000313" key="3">
    <source>
        <dbReference type="Proteomes" id="UP000215563"/>
    </source>
</evidence>
<feature type="chain" id="PRO_5038357279" description="HAF repeat-containing protein" evidence="1">
    <location>
        <begin position="30"/>
        <end position="344"/>
    </location>
</feature>
<sequence>MSIRTTLRTGVLVTVAVMTTTLGVASAEATPGWQATLLPLPAGHPGTSGFVFGTDGKGGYAGELAIDDRSQVVTWRDGKPSVRGVPSGYENAHVLDQNGAGTVLLQAYGAEASMTGIFLLDDQGFHEVPAPAGYTKAHGLALNERGDVLGTASAEKTAEQVTVVWPVRGVGPVVIPTDGETWPTDLDIDGTVLFGSTRGPYTWRNGTVEKLAVPAGYTFALPRSIRNGTVVGSADAAGVNGSTGFRWTSAAAPERLADSSAGFRVNGSGLIAGALTSEPSVSYGHPAVWQGPGSVAKLPLPDGFAVGRAYAIGDDGAIAGIAANGPLDEGGAPVVWHRTEIGHG</sequence>
<protein>
    <recommendedName>
        <fullName evidence="4">HAF repeat-containing protein</fullName>
    </recommendedName>
</protein>
<organism evidence="2 3">
    <name type="scientific">Amycolatopsis alba DSM 44262</name>
    <dbReference type="NCBI Taxonomy" id="1125972"/>
    <lineage>
        <taxon>Bacteria</taxon>
        <taxon>Bacillati</taxon>
        <taxon>Actinomycetota</taxon>
        <taxon>Actinomycetes</taxon>
        <taxon>Pseudonocardiales</taxon>
        <taxon>Pseudonocardiaceae</taxon>
        <taxon>Amycolatopsis</taxon>
    </lineage>
</organism>
<evidence type="ECO:0000313" key="2">
    <source>
        <dbReference type="EMBL" id="OXM48878.1"/>
    </source>
</evidence>
<feature type="signal peptide" evidence="1">
    <location>
        <begin position="1"/>
        <end position="29"/>
    </location>
</feature>
<name>A0A229RQC5_AMYAL</name>
<proteinExistence type="predicted"/>
<comment type="caution">
    <text evidence="2">The sequence shown here is derived from an EMBL/GenBank/DDBJ whole genome shotgun (WGS) entry which is preliminary data.</text>
</comment>
<dbReference type="Proteomes" id="UP000215563">
    <property type="component" value="Unassembled WGS sequence"/>
</dbReference>
<evidence type="ECO:0008006" key="4">
    <source>
        <dbReference type="Google" id="ProtNLM"/>
    </source>
</evidence>
<evidence type="ECO:0000256" key="1">
    <source>
        <dbReference type="SAM" id="SignalP"/>
    </source>
</evidence>
<accession>A0A229RQC5</accession>
<keyword evidence="3" id="KW-1185">Reference proteome</keyword>
<dbReference type="EMBL" id="NMQU01000057">
    <property type="protein sequence ID" value="OXM48878.1"/>
    <property type="molecule type" value="Genomic_DNA"/>
</dbReference>
<dbReference type="AlphaFoldDB" id="A0A229RQC5"/>
<gene>
    <name evidence="2" type="ORF">CFP75_20685</name>
</gene>
<keyword evidence="1" id="KW-0732">Signal</keyword>
<reference evidence="2 3" key="1">
    <citation type="submission" date="2017-07" db="EMBL/GenBank/DDBJ databases">
        <title>Amycolatopsis alba DSM 44262 Genome sequencing and assembly.</title>
        <authorList>
            <person name="Kaur N."/>
            <person name="Mayilraj S."/>
        </authorList>
    </citation>
    <scope>NUCLEOTIDE SEQUENCE [LARGE SCALE GENOMIC DNA]</scope>
    <source>
        <strain evidence="2 3">DSM 44262</strain>
    </source>
</reference>